<proteinExistence type="predicted"/>
<reference evidence="1 2" key="1">
    <citation type="journal article" date="2018" name="Front. Plant Sci.">
        <title>Red Clover (Trifolium pratense) and Zigzag Clover (T. medium) - A Picture of Genomic Similarities and Differences.</title>
        <authorList>
            <person name="Dluhosova J."/>
            <person name="Istvanek J."/>
            <person name="Nedelnik J."/>
            <person name="Repkova J."/>
        </authorList>
    </citation>
    <scope>NUCLEOTIDE SEQUENCE [LARGE SCALE GENOMIC DNA]</scope>
    <source>
        <strain evidence="2">cv. 10/8</strain>
        <tissue evidence="1">Leaf</tissue>
    </source>
</reference>
<dbReference type="AlphaFoldDB" id="A0A392NWG5"/>
<keyword evidence="2" id="KW-1185">Reference proteome</keyword>
<dbReference type="Proteomes" id="UP000265520">
    <property type="component" value="Unassembled WGS sequence"/>
</dbReference>
<name>A0A392NWG5_9FABA</name>
<comment type="caution">
    <text evidence="1">The sequence shown here is derived from an EMBL/GenBank/DDBJ whole genome shotgun (WGS) entry which is preliminary data.</text>
</comment>
<organism evidence="1 2">
    <name type="scientific">Trifolium medium</name>
    <dbReference type="NCBI Taxonomy" id="97028"/>
    <lineage>
        <taxon>Eukaryota</taxon>
        <taxon>Viridiplantae</taxon>
        <taxon>Streptophyta</taxon>
        <taxon>Embryophyta</taxon>
        <taxon>Tracheophyta</taxon>
        <taxon>Spermatophyta</taxon>
        <taxon>Magnoliopsida</taxon>
        <taxon>eudicotyledons</taxon>
        <taxon>Gunneridae</taxon>
        <taxon>Pentapetalae</taxon>
        <taxon>rosids</taxon>
        <taxon>fabids</taxon>
        <taxon>Fabales</taxon>
        <taxon>Fabaceae</taxon>
        <taxon>Papilionoideae</taxon>
        <taxon>50 kb inversion clade</taxon>
        <taxon>NPAAA clade</taxon>
        <taxon>Hologalegina</taxon>
        <taxon>IRL clade</taxon>
        <taxon>Trifolieae</taxon>
        <taxon>Trifolium</taxon>
    </lineage>
</organism>
<dbReference type="EMBL" id="LXQA010054497">
    <property type="protein sequence ID" value="MCI04163.1"/>
    <property type="molecule type" value="Genomic_DNA"/>
</dbReference>
<accession>A0A392NWG5</accession>
<sequence>METRSGVSSFPHHSRLRLLLLNSSITVHEVASPPTKVMRVSQHHFYISTISSNAKYSPFFKLQ</sequence>
<evidence type="ECO:0000313" key="2">
    <source>
        <dbReference type="Proteomes" id="UP000265520"/>
    </source>
</evidence>
<evidence type="ECO:0000313" key="1">
    <source>
        <dbReference type="EMBL" id="MCI04163.1"/>
    </source>
</evidence>
<protein>
    <submittedName>
        <fullName evidence="1">Uncharacterized protein</fullName>
    </submittedName>
</protein>